<accession>A0A450T836</accession>
<feature type="transmembrane region" description="Helical" evidence="1">
    <location>
        <begin position="32"/>
        <end position="52"/>
    </location>
</feature>
<keyword evidence="1" id="KW-0472">Membrane</keyword>
<keyword evidence="1" id="KW-1133">Transmembrane helix</keyword>
<evidence type="ECO:0000313" key="2">
    <source>
        <dbReference type="EMBL" id="VFJ62909.1"/>
    </source>
</evidence>
<proteinExistence type="predicted"/>
<dbReference type="AlphaFoldDB" id="A0A450T836"/>
<organism evidence="2">
    <name type="scientific">Candidatus Kentrum sp. FW</name>
    <dbReference type="NCBI Taxonomy" id="2126338"/>
    <lineage>
        <taxon>Bacteria</taxon>
        <taxon>Pseudomonadati</taxon>
        <taxon>Pseudomonadota</taxon>
        <taxon>Gammaproteobacteria</taxon>
        <taxon>Candidatus Kentrum</taxon>
    </lineage>
</organism>
<protein>
    <submittedName>
        <fullName evidence="2">Uncharacterized protein</fullName>
    </submittedName>
</protein>
<evidence type="ECO:0000256" key="1">
    <source>
        <dbReference type="SAM" id="Phobius"/>
    </source>
</evidence>
<sequence>MASKELATKTDVRELKTELRADMTIVHGKLNVFRWLFGLVIGLNLAILLKLFV</sequence>
<gene>
    <name evidence="2" type="ORF">BECKFW1821C_GA0114237_100347</name>
</gene>
<keyword evidence="1" id="KW-0812">Transmembrane</keyword>
<reference evidence="2" key="1">
    <citation type="submission" date="2019-02" db="EMBL/GenBank/DDBJ databases">
        <authorList>
            <person name="Gruber-Vodicka R. H."/>
            <person name="Seah K. B. B."/>
        </authorList>
    </citation>
    <scope>NUCLEOTIDE SEQUENCE</scope>
    <source>
        <strain evidence="2">BECK_BZ131</strain>
    </source>
</reference>
<dbReference type="EMBL" id="CAADFE010000003">
    <property type="protein sequence ID" value="VFJ62909.1"/>
    <property type="molecule type" value="Genomic_DNA"/>
</dbReference>
<name>A0A450T836_9GAMM</name>